<dbReference type="Gene3D" id="2.60.120.10">
    <property type="entry name" value="Jelly Rolls"/>
    <property type="match status" value="2"/>
</dbReference>
<keyword evidence="2" id="KW-0560">Oxidoreductase</keyword>
<evidence type="ECO:0000259" key="3">
    <source>
        <dbReference type="Pfam" id="PF07883"/>
    </source>
</evidence>
<dbReference type="PANTHER" id="PTHR41517:SF1">
    <property type="entry name" value="CUPIN"/>
    <property type="match status" value="1"/>
</dbReference>
<protein>
    <submittedName>
        <fullName evidence="4">Cupin domain-containing protein</fullName>
    </submittedName>
</protein>
<dbReference type="InterPro" id="IPR047183">
    <property type="entry name" value="GDO-like"/>
</dbReference>
<sequence>MSHPELPSIQRPTAYETWLADEGLRVVEGLYIEDLRTVELGDWARRGCKAAVARLEGAEDVNDAHIIELAPASSTEPERHLYEELVYVVSGRGTTELWNGSDDRTSFEWHAGSLFSVPLNTFSRHHNTSGTEAARFYSVTSAPLVMRLFHNRDFIYDCDFDFTDRFGPQSSFAGDGTAYQRRVWETNFIPDVAGMELKAWEARGAGSTNIMLELADSSMCGHISQFPVGTYKKAHRHTAGAHVIVVDGVGFSLLWAEGDPMQQVHWKAGSIVVPPERWFHQHFNTGTTPARYLALRWGSKKYPVFRNFQIDKPTTQGGDQIEYEDEDPAVRKMFEEELARHGAKSQMVYG</sequence>
<feature type="domain" description="Cupin type-2" evidence="3">
    <location>
        <begin position="66"/>
        <end position="139"/>
    </location>
</feature>
<keyword evidence="1" id="KW-0223">Dioxygenase</keyword>
<accession>A0ABW6WV32</accession>
<name>A0ABW6WV32_9ACTN</name>
<evidence type="ECO:0000313" key="4">
    <source>
        <dbReference type="EMBL" id="MFF5297127.1"/>
    </source>
</evidence>
<dbReference type="Proteomes" id="UP001602245">
    <property type="component" value="Unassembled WGS sequence"/>
</dbReference>
<keyword evidence="5" id="KW-1185">Reference proteome</keyword>
<dbReference type="InterPro" id="IPR013096">
    <property type="entry name" value="Cupin_2"/>
</dbReference>
<dbReference type="EMBL" id="JBIAZU010000010">
    <property type="protein sequence ID" value="MFF5297127.1"/>
    <property type="molecule type" value="Genomic_DNA"/>
</dbReference>
<comment type="caution">
    <text evidence="4">The sequence shown here is derived from an EMBL/GenBank/DDBJ whole genome shotgun (WGS) entry which is preliminary data.</text>
</comment>
<dbReference type="PANTHER" id="PTHR41517">
    <property type="entry name" value="1,2-DIOXYGENASE PROTEIN-RELATED"/>
    <property type="match status" value="1"/>
</dbReference>
<proteinExistence type="predicted"/>
<organism evidence="4 5">
    <name type="scientific">Paractinoplanes globisporus</name>
    <dbReference type="NCBI Taxonomy" id="113565"/>
    <lineage>
        <taxon>Bacteria</taxon>
        <taxon>Bacillati</taxon>
        <taxon>Actinomycetota</taxon>
        <taxon>Actinomycetes</taxon>
        <taxon>Micromonosporales</taxon>
        <taxon>Micromonosporaceae</taxon>
        <taxon>Paractinoplanes</taxon>
    </lineage>
</organism>
<dbReference type="RefSeq" id="WP_020514297.1">
    <property type="nucleotide sequence ID" value="NZ_JBIAZU010000010.1"/>
</dbReference>
<evidence type="ECO:0000313" key="5">
    <source>
        <dbReference type="Proteomes" id="UP001602245"/>
    </source>
</evidence>
<dbReference type="InterPro" id="IPR011051">
    <property type="entry name" value="RmlC_Cupin_sf"/>
</dbReference>
<dbReference type="Pfam" id="PF07883">
    <property type="entry name" value="Cupin_2"/>
    <property type="match status" value="1"/>
</dbReference>
<dbReference type="InterPro" id="IPR014710">
    <property type="entry name" value="RmlC-like_jellyroll"/>
</dbReference>
<gene>
    <name evidence="4" type="ORF">ACFY35_47490</name>
</gene>
<reference evidence="4 5" key="1">
    <citation type="submission" date="2024-10" db="EMBL/GenBank/DDBJ databases">
        <title>The Natural Products Discovery Center: Release of the First 8490 Sequenced Strains for Exploring Actinobacteria Biosynthetic Diversity.</title>
        <authorList>
            <person name="Kalkreuter E."/>
            <person name="Kautsar S.A."/>
            <person name="Yang D."/>
            <person name="Bader C.D."/>
            <person name="Teijaro C.N."/>
            <person name="Fluegel L."/>
            <person name="Davis C.M."/>
            <person name="Simpson J.R."/>
            <person name="Lauterbach L."/>
            <person name="Steele A.D."/>
            <person name="Gui C."/>
            <person name="Meng S."/>
            <person name="Li G."/>
            <person name="Viehrig K."/>
            <person name="Ye F."/>
            <person name="Su P."/>
            <person name="Kiefer A.F."/>
            <person name="Nichols A."/>
            <person name="Cepeda A.J."/>
            <person name="Yan W."/>
            <person name="Fan B."/>
            <person name="Jiang Y."/>
            <person name="Adhikari A."/>
            <person name="Zheng C.-J."/>
            <person name="Schuster L."/>
            <person name="Cowan T.M."/>
            <person name="Smanski M.J."/>
            <person name="Chevrette M.G."/>
            <person name="De Carvalho L.P.S."/>
            <person name="Shen B."/>
        </authorList>
    </citation>
    <scope>NUCLEOTIDE SEQUENCE [LARGE SCALE GENOMIC DNA]</scope>
    <source>
        <strain evidence="4 5">NPDC000087</strain>
    </source>
</reference>
<dbReference type="SUPFAM" id="SSF51182">
    <property type="entry name" value="RmlC-like cupins"/>
    <property type="match status" value="1"/>
</dbReference>
<evidence type="ECO:0000256" key="1">
    <source>
        <dbReference type="ARBA" id="ARBA00022964"/>
    </source>
</evidence>
<evidence type="ECO:0000256" key="2">
    <source>
        <dbReference type="ARBA" id="ARBA00023002"/>
    </source>
</evidence>